<protein>
    <submittedName>
        <fullName evidence="1">Uncharacterized protein</fullName>
    </submittedName>
</protein>
<proteinExistence type="predicted"/>
<accession>A0AAF0UYU4</accession>
<dbReference type="AlphaFoldDB" id="A0AAF0UYU4"/>
<name>A0AAF0UYU4_SOLVR</name>
<evidence type="ECO:0000313" key="2">
    <source>
        <dbReference type="Proteomes" id="UP001234989"/>
    </source>
</evidence>
<dbReference type="EMBL" id="CP133622">
    <property type="protein sequence ID" value="WMV53788.1"/>
    <property type="molecule type" value="Genomic_DNA"/>
</dbReference>
<dbReference type="Proteomes" id="UP001234989">
    <property type="component" value="Chromosome 11"/>
</dbReference>
<keyword evidence="2" id="KW-1185">Reference proteome</keyword>
<sequence>MVSGAAGVQQRKFYLSIFALCDGSFLLVKAEVTFGVDGCTDDALSVVLGEQRKFYSSIFALCGGSFILVKAEVTLGVDGCTNDALSVILGEQRKLYLSIFALCGGSFILVKAEVTLGVDGCTNDALSVILGNPFFSFTRVSNVEKADFSKKTHGAFCSGFSLAFICFSHVEMLWFNSLWELYQFIVFKILLNQLQFNSSGTPFHLHFISAIKPTSALSLVTDTFLEWS</sequence>
<organism evidence="1 2">
    <name type="scientific">Solanum verrucosum</name>
    <dbReference type="NCBI Taxonomy" id="315347"/>
    <lineage>
        <taxon>Eukaryota</taxon>
        <taxon>Viridiplantae</taxon>
        <taxon>Streptophyta</taxon>
        <taxon>Embryophyta</taxon>
        <taxon>Tracheophyta</taxon>
        <taxon>Spermatophyta</taxon>
        <taxon>Magnoliopsida</taxon>
        <taxon>eudicotyledons</taxon>
        <taxon>Gunneridae</taxon>
        <taxon>Pentapetalae</taxon>
        <taxon>asterids</taxon>
        <taxon>lamiids</taxon>
        <taxon>Solanales</taxon>
        <taxon>Solanaceae</taxon>
        <taxon>Solanoideae</taxon>
        <taxon>Solaneae</taxon>
        <taxon>Solanum</taxon>
    </lineage>
</organism>
<gene>
    <name evidence="1" type="ORF">MTR67_047173</name>
</gene>
<reference evidence="1" key="1">
    <citation type="submission" date="2023-08" db="EMBL/GenBank/DDBJ databases">
        <title>A de novo genome assembly of Solanum verrucosum Schlechtendal, a Mexican diploid species geographically isolated from the other diploid A-genome species in potato relatives.</title>
        <authorList>
            <person name="Hosaka K."/>
        </authorList>
    </citation>
    <scope>NUCLEOTIDE SEQUENCE</scope>
    <source>
        <tissue evidence="1">Young leaves</tissue>
    </source>
</reference>
<evidence type="ECO:0000313" key="1">
    <source>
        <dbReference type="EMBL" id="WMV53788.1"/>
    </source>
</evidence>